<reference evidence="2 3" key="1">
    <citation type="submission" date="2018-11" db="EMBL/GenBank/DDBJ databases">
        <authorList>
            <consortium name="Pathogen Informatics"/>
        </authorList>
    </citation>
    <scope>NUCLEOTIDE SEQUENCE [LARGE SCALE GENOMIC DNA]</scope>
    <source>
        <strain evidence="2 3">Zambia</strain>
    </source>
</reference>
<accession>A0A183MZ74</accession>
<sequence length="261" mass="29234">MPSNPSAKLKIVAKFVENFKDCTEVGQTIRSLAQQYSGTTESRLMKLDNSCLDMNLWLNDEQMDVQAMIAPITGINNVENRLQQYSGDELHRVKTPSRLVVSDIPKSKTSVIDSIGTECGPNPTHGTIVTATEPIPARHSPVIQSAINQPRSHSVTDVSWSNVGDILATASTSGDVMLWDVGRGMTQNKYKSIVNSISEFHYDPEAGVIFNSWFHRCEDIFRVECSHLDDAAKVRLLLRRLGTLEYNKYVNFILPQNPRRK</sequence>
<dbReference type="PROSITE" id="PS50082">
    <property type="entry name" value="WD_REPEATS_2"/>
    <property type="match status" value="1"/>
</dbReference>
<evidence type="ECO:0000313" key="2">
    <source>
        <dbReference type="EMBL" id="VDP39212.1"/>
    </source>
</evidence>
<organism evidence="2 3">
    <name type="scientific">Schistosoma margrebowiei</name>
    <dbReference type="NCBI Taxonomy" id="48269"/>
    <lineage>
        <taxon>Eukaryota</taxon>
        <taxon>Metazoa</taxon>
        <taxon>Spiralia</taxon>
        <taxon>Lophotrochozoa</taxon>
        <taxon>Platyhelminthes</taxon>
        <taxon>Trematoda</taxon>
        <taxon>Digenea</taxon>
        <taxon>Strigeidida</taxon>
        <taxon>Schistosomatoidea</taxon>
        <taxon>Schistosomatidae</taxon>
        <taxon>Schistosoma</taxon>
    </lineage>
</organism>
<feature type="domain" description="DUF7083" evidence="1">
    <location>
        <begin position="190"/>
        <end position="257"/>
    </location>
</feature>
<evidence type="ECO:0000313" key="3">
    <source>
        <dbReference type="Proteomes" id="UP000277204"/>
    </source>
</evidence>
<protein>
    <recommendedName>
        <fullName evidence="1">DUF7083 domain-containing protein</fullName>
    </recommendedName>
</protein>
<dbReference type="STRING" id="48269.A0A183MZ74"/>
<dbReference type="Gene3D" id="2.130.10.10">
    <property type="entry name" value="YVTN repeat-like/Quinoprotein amine dehydrogenase"/>
    <property type="match status" value="1"/>
</dbReference>
<dbReference type="SMART" id="SM00320">
    <property type="entry name" value="WD40"/>
    <property type="match status" value="1"/>
</dbReference>
<gene>
    <name evidence="2" type="ORF">SMRZ_LOCUS21351</name>
</gene>
<keyword evidence="3" id="KW-1185">Reference proteome</keyword>
<dbReference type="EMBL" id="UZAI01018670">
    <property type="protein sequence ID" value="VDP39212.1"/>
    <property type="molecule type" value="Genomic_DNA"/>
</dbReference>
<dbReference type="Proteomes" id="UP000277204">
    <property type="component" value="Unassembled WGS sequence"/>
</dbReference>
<dbReference type="InterPro" id="IPR015943">
    <property type="entry name" value="WD40/YVTN_repeat-like_dom_sf"/>
</dbReference>
<dbReference type="InterPro" id="IPR036322">
    <property type="entry name" value="WD40_repeat_dom_sf"/>
</dbReference>
<dbReference type="SUPFAM" id="SSF50978">
    <property type="entry name" value="WD40 repeat-like"/>
    <property type="match status" value="1"/>
</dbReference>
<evidence type="ECO:0000259" key="1">
    <source>
        <dbReference type="Pfam" id="PF23309"/>
    </source>
</evidence>
<name>A0A183MZ74_9TREM</name>
<dbReference type="InterPro" id="IPR001680">
    <property type="entry name" value="WD40_rpt"/>
</dbReference>
<proteinExistence type="predicted"/>
<dbReference type="AlphaFoldDB" id="A0A183MZ74"/>
<dbReference type="InterPro" id="IPR055510">
    <property type="entry name" value="DUF7083"/>
</dbReference>
<dbReference type="Pfam" id="PF23309">
    <property type="entry name" value="DUF7083"/>
    <property type="match status" value="1"/>
</dbReference>